<dbReference type="PANTHER" id="PTHR22911">
    <property type="entry name" value="ACYL-MALONYL CONDENSING ENZYME-RELATED"/>
    <property type="match status" value="1"/>
</dbReference>
<feature type="transmembrane region" description="Helical" evidence="1">
    <location>
        <begin position="78"/>
        <end position="98"/>
    </location>
</feature>
<evidence type="ECO:0000313" key="4">
    <source>
        <dbReference type="Proteomes" id="UP000322077"/>
    </source>
</evidence>
<feature type="transmembrane region" description="Helical" evidence="1">
    <location>
        <begin position="251"/>
        <end position="270"/>
    </location>
</feature>
<feature type="transmembrane region" description="Helical" evidence="1">
    <location>
        <begin position="215"/>
        <end position="239"/>
    </location>
</feature>
<organism evidence="3 4">
    <name type="scientific">Sphingomonas montanisoli</name>
    <dbReference type="NCBI Taxonomy" id="2606412"/>
    <lineage>
        <taxon>Bacteria</taxon>
        <taxon>Pseudomonadati</taxon>
        <taxon>Pseudomonadota</taxon>
        <taxon>Alphaproteobacteria</taxon>
        <taxon>Sphingomonadales</taxon>
        <taxon>Sphingomonadaceae</taxon>
        <taxon>Sphingomonas</taxon>
    </lineage>
</organism>
<dbReference type="GO" id="GO:0016020">
    <property type="term" value="C:membrane"/>
    <property type="evidence" value="ECO:0007669"/>
    <property type="project" value="InterPro"/>
</dbReference>
<feature type="transmembrane region" description="Helical" evidence="1">
    <location>
        <begin position="276"/>
        <end position="293"/>
    </location>
</feature>
<dbReference type="RefSeq" id="WP_149523912.1">
    <property type="nucleotide sequence ID" value="NZ_VTOU01000005.1"/>
</dbReference>
<feature type="transmembrane region" description="Helical" evidence="1">
    <location>
        <begin position="104"/>
        <end position="122"/>
    </location>
</feature>
<keyword evidence="1" id="KW-1133">Transmembrane helix</keyword>
<dbReference type="InterPro" id="IPR000620">
    <property type="entry name" value="EamA_dom"/>
</dbReference>
<feature type="transmembrane region" description="Helical" evidence="1">
    <location>
        <begin position="12"/>
        <end position="35"/>
    </location>
</feature>
<evidence type="ECO:0000256" key="1">
    <source>
        <dbReference type="SAM" id="Phobius"/>
    </source>
</evidence>
<reference evidence="3 4" key="1">
    <citation type="submission" date="2019-08" db="EMBL/GenBank/DDBJ databases">
        <authorList>
            <person name="Wang G."/>
            <person name="Xu Z."/>
        </authorList>
    </citation>
    <scope>NUCLEOTIDE SEQUENCE [LARGE SCALE GENOMIC DNA]</scope>
    <source>
        <strain evidence="3 4">ZX</strain>
    </source>
</reference>
<dbReference type="PANTHER" id="PTHR22911:SF103">
    <property type="entry name" value="BLR2811 PROTEIN"/>
    <property type="match status" value="1"/>
</dbReference>
<evidence type="ECO:0000313" key="3">
    <source>
        <dbReference type="EMBL" id="TZG24718.1"/>
    </source>
</evidence>
<accession>A0A5D9BYP9</accession>
<feature type="domain" description="EamA" evidence="2">
    <location>
        <begin position="15"/>
        <end position="145"/>
    </location>
</feature>
<feature type="transmembrane region" description="Helical" evidence="1">
    <location>
        <begin position="41"/>
        <end position="62"/>
    </location>
</feature>
<feature type="domain" description="EamA" evidence="2">
    <location>
        <begin position="155"/>
        <end position="291"/>
    </location>
</feature>
<keyword evidence="1" id="KW-0812">Transmembrane</keyword>
<dbReference type="EMBL" id="VTOU01000005">
    <property type="protein sequence ID" value="TZG24718.1"/>
    <property type="molecule type" value="Genomic_DNA"/>
</dbReference>
<feature type="transmembrane region" description="Helical" evidence="1">
    <location>
        <begin position="152"/>
        <end position="173"/>
    </location>
</feature>
<sequence>MNPPEQDHGLGLRSMMLALSGYGLFAISDGIAKLVTGHYPGTALACLRHLFAAVGIAIILWLREGRAGFTFPLWRMQLARGAAIALSTVSVFVGLRYMPLAASTMIQFASPLMLVMISALFLGERAPRVTWPASLLAIIGIALVIKPELSNVGWAGLWPLVSALCLAFLVLFNRMAVGHASALQMQLLGSGCALPFTLIAALVGDVSGAEGLQLAWPSLGIVLTACAIAVVATGGQILLFMATERTSAAHIAPFMYFQMLVAIGFGVLVFGTWPDALAMLGASLIIAAGLLLWHNSRRPALAGAIAESSHV</sequence>
<evidence type="ECO:0000259" key="2">
    <source>
        <dbReference type="Pfam" id="PF00892"/>
    </source>
</evidence>
<dbReference type="InterPro" id="IPR037185">
    <property type="entry name" value="EmrE-like"/>
</dbReference>
<name>A0A5D9BYP9_9SPHN</name>
<dbReference type="SUPFAM" id="SSF103481">
    <property type="entry name" value="Multidrug resistance efflux transporter EmrE"/>
    <property type="match status" value="2"/>
</dbReference>
<dbReference type="AlphaFoldDB" id="A0A5D9BYP9"/>
<comment type="caution">
    <text evidence="3">The sequence shown here is derived from an EMBL/GenBank/DDBJ whole genome shotgun (WGS) entry which is preliminary data.</text>
</comment>
<feature type="transmembrane region" description="Helical" evidence="1">
    <location>
        <begin position="185"/>
        <end position="203"/>
    </location>
</feature>
<proteinExistence type="predicted"/>
<dbReference type="Proteomes" id="UP000322077">
    <property type="component" value="Unassembled WGS sequence"/>
</dbReference>
<dbReference type="Pfam" id="PF00892">
    <property type="entry name" value="EamA"/>
    <property type="match status" value="2"/>
</dbReference>
<protein>
    <submittedName>
        <fullName evidence="3">DMT family transporter</fullName>
    </submittedName>
</protein>
<gene>
    <name evidence="3" type="ORF">FYJ91_19100</name>
</gene>
<keyword evidence="1" id="KW-0472">Membrane</keyword>
<keyword evidence="4" id="KW-1185">Reference proteome</keyword>